<evidence type="ECO:0000313" key="2">
    <source>
        <dbReference type="Proteomes" id="UP000218418"/>
    </source>
</evidence>
<protein>
    <recommendedName>
        <fullName evidence="3">HicB-like antitoxin of toxin-antitoxin system domain-containing protein</fullName>
    </recommendedName>
</protein>
<reference evidence="1 2" key="1">
    <citation type="submission" date="2017-06" db="EMBL/GenBank/DDBJ databases">
        <title>Genome sequencing of cyanobaciteial culture collection at National Institute for Environmental Studies (NIES).</title>
        <authorList>
            <person name="Hirose Y."/>
            <person name="Shimura Y."/>
            <person name="Fujisawa T."/>
            <person name="Nakamura Y."/>
            <person name="Kawachi M."/>
        </authorList>
    </citation>
    <scope>NUCLEOTIDE SEQUENCE [LARGE SCALE GENOMIC DNA]</scope>
    <source>
        <strain evidence="1 2">NIES-267</strain>
    </source>
</reference>
<dbReference type="PANTHER" id="PTHR34504:SF4">
    <property type="entry name" value="ANTITOXIN HICB"/>
    <property type="match status" value="1"/>
</dbReference>
<dbReference type="InterPro" id="IPR051404">
    <property type="entry name" value="TA_system_antitoxin"/>
</dbReference>
<proteinExistence type="predicted"/>
<dbReference type="AlphaFoldDB" id="A0A1Z4LJC3"/>
<accession>A0A1Z4LJC3</accession>
<gene>
    <name evidence="1" type="ORF">NIES267_08120</name>
</gene>
<sequence length="116" mass="13433">MKHRKPLTTIIEREDDWYISLCPELDIASQGKTIEEARDNLVEAVELFLETASNDEIQQRFYTETLNSQKLDLIEREHPAYEAIVSKILEDALTEKPSSRAGKGEVRDWLKSLLEE</sequence>
<dbReference type="SUPFAM" id="SSF143100">
    <property type="entry name" value="TTHA1013/TTHA0281-like"/>
    <property type="match status" value="1"/>
</dbReference>
<name>A0A1Z4LJC3_9CYAN</name>
<organism evidence="1 2">
    <name type="scientific">Calothrix parasitica NIES-267</name>
    <dbReference type="NCBI Taxonomy" id="1973488"/>
    <lineage>
        <taxon>Bacteria</taxon>
        <taxon>Bacillati</taxon>
        <taxon>Cyanobacteriota</taxon>
        <taxon>Cyanophyceae</taxon>
        <taxon>Nostocales</taxon>
        <taxon>Calotrichaceae</taxon>
        <taxon>Calothrix</taxon>
    </lineage>
</organism>
<evidence type="ECO:0008006" key="3">
    <source>
        <dbReference type="Google" id="ProtNLM"/>
    </source>
</evidence>
<evidence type="ECO:0000313" key="1">
    <source>
        <dbReference type="EMBL" id="BAY81336.1"/>
    </source>
</evidence>
<dbReference type="InterPro" id="IPR035069">
    <property type="entry name" value="TTHA1013/TTHA0281-like"/>
</dbReference>
<dbReference type="Proteomes" id="UP000218418">
    <property type="component" value="Chromosome"/>
</dbReference>
<keyword evidence="2" id="KW-1185">Reference proteome</keyword>
<dbReference type="EMBL" id="AP018227">
    <property type="protein sequence ID" value="BAY81336.1"/>
    <property type="molecule type" value="Genomic_DNA"/>
</dbReference>
<dbReference type="Gene3D" id="3.30.160.250">
    <property type="match status" value="1"/>
</dbReference>
<dbReference type="PANTHER" id="PTHR34504">
    <property type="entry name" value="ANTITOXIN HICB"/>
    <property type="match status" value="1"/>
</dbReference>